<name>A0ACC5YWV3_9TELE</name>
<dbReference type="EMBL" id="CM040988">
    <property type="protein sequence ID" value="MCJ8740129.1"/>
    <property type="molecule type" value="Genomic_DNA"/>
</dbReference>
<evidence type="ECO:0000313" key="2">
    <source>
        <dbReference type="Proteomes" id="UP000830395"/>
    </source>
</evidence>
<protein>
    <submittedName>
        <fullName evidence="1">Uncharacterized protein</fullName>
    </submittedName>
</protein>
<feature type="non-terminal residue" evidence="1">
    <location>
        <position position="1"/>
    </location>
</feature>
<organism evidence="1 2">
    <name type="scientific">Pangasius djambal</name>
    <dbReference type="NCBI Taxonomy" id="1691987"/>
    <lineage>
        <taxon>Eukaryota</taxon>
        <taxon>Metazoa</taxon>
        <taxon>Chordata</taxon>
        <taxon>Craniata</taxon>
        <taxon>Vertebrata</taxon>
        <taxon>Euteleostomi</taxon>
        <taxon>Actinopterygii</taxon>
        <taxon>Neopterygii</taxon>
        <taxon>Teleostei</taxon>
        <taxon>Ostariophysi</taxon>
        <taxon>Siluriformes</taxon>
        <taxon>Pangasiidae</taxon>
        <taxon>Pangasius</taxon>
    </lineage>
</organism>
<keyword evidence="2" id="KW-1185">Reference proteome</keyword>
<gene>
    <name evidence="1" type="ORF">PDJAM_G00055490</name>
</gene>
<dbReference type="Proteomes" id="UP000830395">
    <property type="component" value="Chromosome 14"/>
</dbReference>
<evidence type="ECO:0000313" key="1">
    <source>
        <dbReference type="EMBL" id="MCJ8740129.1"/>
    </source>
</evidence>
<reference evidence="1" key="1">
    <citation type="submission" date="2020-02" db="EMBL/GenBank/DDBJ databases">
        <title>Genome sequencing of the panga catfish, Pangasius djambal.</title>
        <authorList>
            <person name="Wen M."/>
            <person name="Zahm M."/>
            <person name="Roques C."/>
            <person name="Cabau C."/>
            <person name="Klopp C."/>
            <person name="Donnadieu C."/>
            <person name="Jouanno E."/>
            <person name="Avarre J.-C."/>
            <person name="Campet M."/>
            <person name="Ha T."/>
            <person name="Dugue R."/>
            <person name="Lampietro C."/>
            <person name="Louis A."/>
            <person name="Herpin A."/>
            <person name="Echchiki A."/>
            <person name="Berthelot C."/>
            <person name="Parey E."/>
            <person name="Roest-Crollius H."/>
            <person name="Braasch I."/>
            <person name="Postlethwait J.H."/>
            <person name="Bobe J."/>
            <person name="Montfort J."/>
            <person name="Bouchez O."/>
            <person name="Begum T."/>
            <person name="Schartl M."/>
            <person name="Gustiano R."/>
            <person name="Guiguen Y."/>
        </authorList>
    </citation>
    <scope>NUCLEOTIDE SEQUENCE</scope>
    <source>
        <strain evidence="1">Pdj_M5554</strain>
    </source>
</reference>
<accession>A0ACC5YWV3</accession>
<sequence length="61" mass="7107">LLYTSCVLRIACTTVLLYHACSLYLAVFLWKYRDTALNDSKTKSAPHARPSYLCQHERKWS</sequence>
<proteinExistence type="predicted"/>
<comment type="caution">
    <text evidence="1">The sequence shown here is derived from an EMBL/GenBank/DDBJ whole genome shotgun (WGS) entry which is preliminary data.</text>
</comment>